<evidence type="ECO:0000259" key="21">
    <source>
        <dbReference type="PROSITE" id="PS51383"/>
    </source>
</evidence>
<evidence type="ECO:0000256" key="9">
    <source>
        <dbReference type="ARBA" id="ARBA00022741"/>
    </source>
</evidence>
<dbReference type="PANTHER" id="PTHR12592">
    <property type="entry name" value="ATP-DEPENDENT (S)-NAD(P)H-HYDRATE DEHYDRATASE FAMILY MEMBER"/>
    <property type="match status" value="1"/>
</dbReference>
<evidence type="ECO:0000256" key="3">
    <source>
        <dbReference type="ARBA" id="ARBA00001958"/>
    </source>
</evidence>
<evidence type="ECO:0000256" key="7">
    <source>
        <dbReference type="ARBA" id="ARBA00013129"/>
    </source>
</evidence>
<dbReference type="PIRSF" id="PIRSF017184">
    <property type="entry name" value="Nnr"/>
    <property type="match status" value="1"/>
</dbReference>
<dbReference type="InterPro" id="IPR030677">
    <property type="entry name" value="Nnr"/>
</dbReference>
<evidence type="ECO:0000256" key="6">
    <source>
        <dbReference type="ARBA" id="ARBA00012228"/>
    </source>
</evidence>
<dbReference type="GO" id="GO:0052855">
    <property type="term" value="F:ADP-dependent NAD(P)H-hydrate dehydratase activity"/>
    <property type="evidence" value="ECO:0007669"/>
    <property type="project" value="UniProtKB-EC"/>
</dbReference>
<dbReference type="AlphaFoldDB" id="A0A160V7U0"/>
<comment type="similarity">
    <text evidence="4">In the N-terminal section; belongs to the NnrE/AIBP family.</text>
</comment>
<dbReference type="Gene3D" id="3.40.1190.20">
    <property type="match status" value="1"/>
</dbReference>
<dbReference type="GO" id="GO:0110051">
    <property type="term" value="P:metabolite repair"/>
    <property type="evidence" value="ECO:0007669"/>
    <property type="project" value="TreeGrafter"/>
</dbReference>
<evidence type="ECO:0000256" key="5">
    <source>
        <dbReference type="ARBA" id="ARBA00009524"/>
    </source>
</evidence>
<dbReference type="InterPro" id="IPR017953">
    <property type="entry name" value="Carbohydrate_kinase_pred_CS"/>
</dbReference>
<reference evidence="23" key="1">
    <citation type="submission" date="2015-10" db="EMBL/GenBank/DDBJ databases">
        <authorList>
            <person name="Gilbert D.G."/>
        </authorList>
    </citation>
    <scope>NUCLEOTIDE SEQUENCE</scope>
</reference>
<dbReference type="EMBL" id="FAXA01000153">
    <property type="protein sequence ID" value="CUV01949.1"/>
    <property type="molecule type" value="Genomic_DNA"/>
</dbReference>
<evidence type="ECO:0000313" key="23">
    <source>
        <dbReference type="EMBL" id="CUV01949.1"/>
    </source>
</evidence>
<comment type="similarity">
    <text evidence="5">In the C-terminal section; belongs to the NnrD/CARKD family.</text>
</comment>
<evidence type="ECO:0000256" key="19">
    <source>
        <dbReference type="ARBA" id="ARBA00048238"/>
    </source>
</evidence>
<keyword evidence="12" id="KW-0630">Potassium</keyword>
<sequence length="518" mass="53948">MKIVTATQMTAIEQASERAGVSTDTLMENAGLAVAQGARDMAGAAGVRIMVLVGPGNNGADGLVAARHLRRWGAEVICFVVGGRPEPDPKLALALEYGVRIIDIASPSGLELMMARSALVIDAVLGTGRARPLEGPVKQTMQCLENVRSASRPPILLALDLPTGLNADTGEVDQLGVPCDVTFALGYPKVGLLNFPGTEHAGDMRVLDIGVPPGLKEETDIQLESVERRWVSEHLPQRPSDSHKGTFGHVLVVAGSRNYVGAAYLASQASVRAGAGLVTLATPEDVYPIAAAKSTEPIHLPLTGDDGRVSAHAAQALREGSRRYDNIVVGCGLGLSDGTVSFVQDLLFNQESSGLSELPALVDADGLNNLARIEAWPERERGPMVLTPHPGELATLTGLSTAEIQKDRIAVTREYATKWNVTLVLKGANTLIGQPDGAVRVASLANPGMATGGTGDVLSGIIGGLMAQGLVPNIAAASGVYLHGEAGREVASRLGDAGIAASDLLLEVPSSLRWIKEG</sequence>
<keyword evidence="13" id="KW-0520">NAD</keyword>
<dbReference type="PROSITE" id="PS51383">
    <property type="entry name" value="YJEF_C_3"/>
    <property type="match status" value="1"/>
</dbReference>
<comment type="catalytic activity">
    <reaction evidence="19">
        <text>(6S)-NADHX + ADP = AMP + phosphate + NADH + H(+)</text>
        <dbReference type="Rhea" id="RHEA:32223"/>
        <dbReference type="ChEBI" id="CHEBI:15378"/>
        <dbReference type="ChEBI" id="CHEBI:43474"/>
        <dbReference type="ChEBI" id="CHEBI:57945"/>
        <dbReference type="ChEBI" id="CHEBI:64074"/>
        <dbReference type="ChEBI" id="CHEBI:456215"/>
        <dbReference type="ChEBI" id="CHEBI:456216"/>
        <dbReference type="EC" id="4.2.1.136"/>
    </reaction>
</comment>
<gene>
    <name evidence="23" type="ORF">MGWOODY_Clf1789</name>
</gene>
<evidence type="ECO:0000256" key="14">
    <source>
        <dbReference type="ARBA" id="ARBA00023235"/>
    </source>
</evidence>
<evidence type="ECO:0000256" key="12">
    <source>
        <dbReference type="ARBA" id="ARBA00022958"/>
    </source>
</evidence>
<dbReference type="Pfam" id="PF03853">
    <property type="entry name" value="YjeF_N"/>
    <property type="match status" value="1"/>
</dbReference>
<dbReference type="NCBIfam" id="TIGR00197">
    <property type="entry name" value="yjeF_nterm"/>
    <property type="match status" value="1"/>
</dbReference>
<keyword evidence="16" id="KW-0511">Multifunctional enzyme</keyword>
<comment type="cofactor">
    <cofactor evidence="3">
        <name>K(+)</name>
        <dbReference type="ChEBI" id="CHEBI:29103"/>
    </cofactor>
</comment>
<proteinExistence type="inferred from homology"/>
<keyword evidence="15" id="KW-0456">Lyase</keyword>
<dbReference type="HAMAP" id="MF_01965">
    <property type="entry name" value="NADHX_dehydratase"/>
    <property type="match status" value="1"/>
</dbReference>
<dbReference type="Pfam" id="PF01256">
    <property type="entry name" value="Carb_kinase"/>
    <property type="match status" value="1"/>
</dbReference>
<organism evidence="23">
    <name type="scientific">hydrothermal vent metagenome</name>
    <dbReference type="NCBI Taxonomy" id="652676"/>
    <lineage>
        <taxon>unclassified sequences</taxon>
        <taxon>metagenomes</taxon>
        <taxon>ecological metagenomes</taxon>
    </lineage>
</organism>
<feature type="domain" description="YjeF N-terminal" evidence="22">
    <location>
        <begin position="9"/>
        <end position="217"/>
    </location>
</feature>
<evidence type="ECO:0000256" key="18">
    <source>
        <dbReference type="ARBA" id="ARBA00032624"/>
    </source>
</evidence>
<comment type="function">
    <text evidence="17">Bifunctional enzyme that catalyzes the epimerization of the S- and R-forms of NAD(P)HX and the dehydration of the S-form of NAD(P)HX at the expense of ADP, which is converted to AMP. This allows the repair of both epimers of NAD(P)HX, a damaged form of NAD(P)H that is a result of enzymatic or heat-dependent hydration.</text>
</comment>
<evidence type="ECO:0000256" key="15">
    <source>
        <dbReference type="ARBA" id="ARBA00023239"/>
    </source>
</evidence>
<evidence type="ECO:0000256" key="4">
    <source>
        <dbReference type="ARBA" id="ARBA00006001"/>
    </source>
</evidence>
<dbReference type="NCBIfam" id="TIGR00196">
    <property type="entry name" value="yjeF_cterm"/>
    <property type="match status" value="1"/>
</dbReference>
<dbReference type="SUPFAM" id="SSF53613">
    <property type="entry name" value="Ribokinase-like"/>
    <property type="match status" value="1"/>
</dbReference>
<accession>A0A160V7U0</accession>
<dbReference type="PANTHER" id="PTHR12592:SF0">
    <property type="entry name" value="ATP-DEPENDENT (S)-NAD(P)H-HYDRATE DEHYDRATASE"/>
    <property type="match status" value="1"/>
</dbReference>
<evidence type="ECO:0000256" key="20">
    <source>
        <dbReference type="ARBA" id="ARBA00049209"/>
    </source>
</evidence>
<keyword evidence="11" id="KW-0521">NADP</keyword>
<comment type="catalytic activity">
    <reaction evidence="20">
        <text>(6S)-NADPHX + ADP = AMP + phosphate + NADPH + H(+)</text>
        <dbReference type="Rhea" id="RHEA:32235"/>
        <dbReference type="ChEBI" id="CHEBI:15378"/>
        <dbReference type="ChEBI" id="CHEBI:43474"/>
        <dbReference type="ChEBI" id="CHEBI:57783"/>
        <dbReference type="ChEBI" id="CHEBI:64076"/>
        <dbReference type="ChEBI" id="CHEBI:456215"/>
        <dbReference type="ChEBI" id="CHEBI:456216"/>
        <dbReference type="EC" id="4.2.1.136"/>
    </reaction>
</comment>
<dbReference type="InterPro" id="IPR004443">
    <property type="entry name" value="YjeF_N_dom"/>
</dbReference>
<evidence type="ECO:0000256" key="8">
    <source>
        <dbReference type="ARBA" id="ARBA00022723"/>
    </source>
</evidence>
<evidence type="ECO:0000256" key="11">
    <source>
        <dbReference type="ARBA" id="ARBA00022857"/>
    </source>
</evidence>
<protein>
    <recommendedName>
        <fullName evidence="18">Nicotinamide nucleotide repair protein</fullName>
        <ecNumber evidence="7">4.2.1.136</ecNumber>
        <ecNumber evidence="6">5.1.99.6</ecNumber>
    </recommendedName>
</protein>
<keyword evidence="9" id="KW-0547">Nucleotide-binding</keyword>
<dbReference type="InterPro" id="IPR029056">
    <property type="entry name" value="Ribokinase-like"/>
</dbReference>
<evidence type="ECO:0000256" key="17">
    <source>
        <dbReference type="ARBA" id="ARBA00025153"/>
    </source>
</evidence>
<dbReference type="InterPro" id="IPR000631">
    <property type="entry name" value="CARKD"/>
</dbReference>
<dbReference type="HAMAP" id="MF_01966">
    <property type="entry name" value="NADHX_epimerase"/>
    <property type="match status" value="1"/>
</dbReference>
<evidence type="ECO:0000256" key="1">
    <source>
        <dbReference type="ARBA" id="ARBA00000013"/>
    </source>
</evidence>
<dbReference type="GO" id="GO:0005524">
    <property type="term" value="F:ATP binding"/>
    <property type="evidence" value="ECO:0007669"/>
    <property type="project" value="UniProtKB-KW"/>
</dbReference>
<dbReference type="CDD" id="cd01171">
    <property type="entry name" value="YXKO-related"/>
    <property type="match status" value="1"/>
</dbReference>
<dbReference type="GO" id="GO:0046872">
    <property type="term" value="F:metal ion binding"/>
    <property type="evidence" value="ECO:0007669"/>
    <property type="project" value="UniProtKB-KW"/>
</dbReference>
<evidence type="ECO:0000256" key="2">
    <source>
        <dbReference type="ARBA" id="ARBA00000909"/>
    </source>
</evidence>
<evidence type="ECO:0000256" key="13">
    <source>
        <dbReference type="ARBA" id="ARBA00023027"/>
    </source>
</evidence>
<evidence type="ECO:0000259" key="22">
    <source>
        <dbReference type="PROSITE" id="PS51385"/>
    </source>
</evidence>
<feature type="domain" description="YjeF C-terminal" evidence="21">
    <location>
        <begin position="227"/>
        <end position="515"/>
    </location>
</feature>
<evidence type="ECO:0000256" key="10">
    <source>
        <dbReference type="ARBA" id="ARBA00022840"/>
    </source>
</evidence>
<dbReference type="EC" id="5.1.99.6" evidence="6"/>
<dbReference type="Gene3D" id="3.40.50.10260">
    <property type="entry name" value="YjeF N-terminal domain"/>
    <property type="match status" value="1"/>
</dbReference>
<comment type="catalytic activity">
    <reaction evidence="2">
        <text>(6R)-NADPHX = (6S)-NADPHX</text>
        <dbReference type="Rhea" id="RHEA:32227"/>
        <dbReference type="ChEBI" id="CHEBI:64076"/>
        <dbReference type="ChEBI" id="CHEBI:64077"/>
        <dbReference type="EC" id="5.1.99.6"/>
    </reaction>
</comment>
<dbReference type="PROSITE" id="PS01050">
    <property type="entry name" value="YJEF_C_2"/>
    <property type="match status" value="1"/>
</dbReference>
<dbReference type="PROSITE" id="PS51385">
    <property type="entry name" value="YJEF_N"/>
    <property type="match status" value="1"/>
</dbReference>
<dbReference type="InterPro" id="IPR036652">
    <property type="entry name" value="YjeF_N_dom_sf"/>
</dbReference>
<keyword evidence="8" id="KW-0479">Metal-binding</keyword>
<name>A0A160V7U0_9ZZZZ</name>
<evidence type="ECO:0000256" key="16">
    <source>
        <dbReference type="ARBA" id="ARBA00023268"/>
    </source>
</evidence>
<dbReference type="SUPFAM" id="SSF64153">
    <property type="entry name" value="YjeF N-terminal domain-like"/>
    <property type="match status" value="1"/>
</dbReference>
<dbReference type="GO" id="GO:0052856">
    <property type="term" value="F:NAD(P)HX epimerase activity"/>
    <property type="evidence" value="ECO:0007669"/>
    <property type="project" value="UniProtKB-EC"/>
</dbReference>
<keyword evidence="14" id="KW-0413">Isomerase</keyword>
<comment type="catalytic activity">
    <reaction evidence="1">
        <text>(6R)-NADHX = (6S)-NADHX</text>
        <dbReference type="Rhea" id="RHEA:32215"/>
        <dbReference type="ChEBI" id="CHEBI:64074"/>
        <dbReference type="ChEBI" id="CHEBI:64075"/>
        <dbReference type="EC" id="5.1.99.6"/>
    </reaction>
</comment>
<dbReference type="EC" id="4.2.1.136" evidence="7"/>
<keyword evidence="10" id="KW-0067">ATP-binding</keyword>